<dbReference type="OrthoDB" id="6198893at2"/>
<accession>A0A516GYR6</accession>
<dbReference type="Proteomes" id="UP000317496">
    <property type="component" value="Chromosome"/>
</dbReference>
<gene>
    <name evidence="1" type="ORF">FNB15_04830</name>
</gene>
<name>A0A516GYR6_9PROT</name>
<evidence type="ECO:0000313" key="2">
    <source>
        <dbReference type="Proteomes" id="UP000317496"/>
    </source>
</evidence>
<dbReference type="Pfam" id="PF19866">
    <property type="entry name" value="DUF6339"/>
    <property type="match status" value="1"/>
</dbReference>
<organism evidence="1 2">
    <name type="scientific">Ferrovibrio terrae</name>
    <dbReference type="NCBI Taxonomy" id="2594003"/>
    <lineage>
        <taxon>Bacteria</taxon>
        <taxon>Pseudomonadati</taxon>
        <taxon>Pseudomonadota</taxon>
        <taxon>Alphaproteobacteria</taxon>
        <taxon>Rhodospirillales</taxon>
        <taxon>Rhodospirillaceae</taxon>
        <taxon>Ferrovibrio</taxon>
    </lineage>
</organism>
<dbReference type="AlphaFoldDB" id="A0A516GYR6"/>
<keyword evidence="2" id="KW-1185">Reference proteome</keyword>
<dbReference type="EMBL" id="CP041636">
    <property type="protein sequence ID" value="QDO96642.1"/>
    <property type="molecule type" value="Genomic_DNA"/>
</dbReference>
<sequence>MTGQIKYLSDKALVELRASITSNLGCYKGAGFRDSAENASWDITLGVEFDNDLLKTLDKNKPQSVAAIDLENSKIVGKALAGLTPAMANEERIWVHLSHVEAFEYSKARWLDGEADEKLPIAISKHMFASTQTGIRDDHALSRLWWNYHIAKTCMPNDVEGALSLILKTLDIRSNFVERIWMTSRQGIATSVLKAMRDQSWIIGHQDNFREFMKAINKFGGGIVFEALDEEEVDSFVDDCVSHAKKKRAA</sequence>
<protein>
    <submittedName>
        <fullName evidence="1">Uncharacterized protein</fullName>
    </submittedName>
</protein>
<evidence type="ECO:0000313" key="1">
    <source>
        <dbReference type="EMBL" id="QDO96642.1"/>
    </source>
</evidence>
<reference evidence="1 2" key="1">
    <citation type="submission" date="2019-07" db="EMBL/GenBank/DDBJ databases">
        <title>Genome sequencing for Ferrovibrio sp. K5.</title>
        <authorList>
            <person name="Park S.-J."/>
        </authorList>
    </citation>
    <scope>NUCLEOTIDE SEQUENCE [LARGE SCALE GENOMIC DNA]</scope>
    <source>
        <strain evidence="1 2">K5</strain>
    </source>
</reference>
<dbReference type="InterPro" id="IPR045920">
    <property type="entry name" value="DUF6339"/>
</dbReference>
<proteinExistence type="predicted"/>
<dbReference type="RefSeq" id="WP_144067623.1">
    <property type="nucleotide sequence ID" value="NZ_CP041636.1"/>
</dbReference>
<dbReference type="KEGG" id="fer:FNB15_04830"/>